<evidence type="ECO:0000256" key="1">
    <source>
        <dbReference type="ARBA" id="ARBA00004141"/>
    </source>
</evidence>
<keyword evidence="2" id="KW-0328">Glycosyltransferase</keyword>
<feature type="transmembrane region" description="Helical" evidence="7">
    <location>
        <begin position="424"/>
        <end position="448"/>
    </location>
</feature>
<name>A0A1I5TN21_HYMAR</name>
<keyword evidence="5 7" id="KW-1133">Transmembrane helix</keyword>
<dbReference type="Pfam" id="PF13641">
    <property type="entry name" value="Glyco_tranf_2_3"/>
    <property type="match status" value="1"/>
</dbReference>
<dbReference type="GO" id="GO:0016758">
    <property type="term" value="F:hexosyltransferase activity"/>
    <property type="evidence" value="ECO:0007669"/>
    <property type="project" value="TreeGrafter"/>
</dbReference>
<comment type="subcellular location">
    <subcellularLocation>
        <location evidence="1">Membrane</location>
        <topology evidence="1">Multi-pass membrane protein</topology>
    </subcellularLocation>
</comment>
<feature type="transmembrane region" description="Helical" evidence="7">
    <location>
        <begin position="394"/>
        <end position="412"/>
    </location>
</feature>
<evidence type="ECO:0000256" key="5">
    <source>
        <dbReference type="ARBA" id="ARBA00022989"/>
    </source>
</evidence>
<feature type="transmembrane region" description="Helical" evidence="7">
    <location>
        <begin position="70"/>
        <end position="87"/>
    </location>
</feature>
<dbReference type="Proteomes" id="UP000199029">
    <property type="component" value="Unassembled WGS sequence"/>
</dbReference>
<dbReference type="Gene3D" id="3.20.20.80">
    <property type="entry name" value="Glycosidases"/>
    <property type="match status" value="1"/>
</dbReference>
<dbReference type="InterPro" id="IPR050321">
    <property type="entry name" value="Glycosyltr_2/OpgH_subfam"/>
</dbReference>
<organism evidence="8 9">
    <name type="scientific">Hymenobacter arizonensis</name>
    <name type="common">Siccationidurans arizonensis</name>
    <dbReference type="NCBI Taxonomy" id="1227077"/>
    <lineage>
        <taxon>Bacteria</taxon>
        <taxon>Pseudomonadati</taxon>
        <taxon>Bacteroidota</taxon>
        <taxon>Cytophagia</taxon>
        <taxon>Cytophagales</taxon>
        <taxon>Hymenobacteraceae</taxon>
        <taxon>Hymenobacter</taxon>
    </lineage>
</organism>
<gene>
    <name evidence="8" type="ORF">SAMN04515668_0536</name>
</gene>
<keyword evidence="4 7" id="KW-0812">Transmembrane</keyword>
<proteinExistence type="predicted"/>
<dbReference type="PANTHER" id="PTHR43867">
    <property type="entry name" value="CELLULOSE SYNTHASE CATALYTIC SUBUNIT A [UDP-FORMING]"/>
    <property type="match status" value="1"/>
</dbReference>
<accession>A0A1I5TN21</accession>
<dbReference type="InterPro" id="IPR029044">
    <property type="entry name" value="Nucleotide-diphossugar_trans"/>
</dbReference>
<dbReference type="EMBL" id="FOXS01000001">
    <property type="protein sequence ID" value="SFP84433.1"/>
    <property type="molecule type" value="Genomic_DNA"/>
</dbReference>
<dbReference type="GO" id="GO:0005886">
    <property type="term" value="C:plasma membrane"/>
    <property type="evidence" value="ECO:0007669"/>
    <property type="project" value="TreeGrafter"/>
</dbReference>
<reference evidence="9" key="1">
    <citation type="submission" date="2016-10" db="EMBL/GenBank/DDBJ databases">
        <authorList>
            <person name="Varghese N."/>
            <person name="Submissions S."/>
        </authorList>
    </citation>
    <scope>NUCLEOTIDE SEQUENCE [LARGE SCALE GENOMIC DNA]</scope>
    <source>
        <strain evidence="9">OR362-8,ATCC BAA-1266,JCM 13504</strain>
    </source>
</reference>
<dbReference type="AlphaFoldDB" id="A0A1I5TN21"/>
<evidence type="ECO:0000313" key="9">
    <source>
        <dbReference type="Proteomes" id="UP000199029"/>
    </source>
</evidence>
<dbReference type="STRING" id="1227077.SAMN04515668_0536"/>
<feature type="transmembrane region" description="Helical" evidence="7">
    <location>
        <begin position="499"/>
        <end position="518"/>
    </location>
</feature>
<dbReference type="CDD" id="cd06421">
    <property type="entry name" value="CESA_CelA_like"/>
    <property type="match status" value="1"/>
</dbReference>
<dbReference type="InterPro" id="IPR017853">
    <property type="entry name" value="GH"/>
</dbReference>
<feature type="transmembrane region" description="Helical" evidence="7">
    <location>
        <begin position="361"/>
        <end position="382"/>
    </location>
</feature>
<evidence type="ECO:0000256" key="4">
    <source>
        <dbReference type="ARBA" id="ARBA00022692"/>
    </source>
</evidence>
<keyword evidence="9" id="KW-1185">Reference proteome</keyword>
<protein>
    <submittedName>
        <fullName evidence="8">Cellulose synthase (UDP-forming)</fullName>
    </submittedName>
</protein>
<feature type="transmembrane region" description="Helical" evidence="7">
    <location>
        <begin position="47"/>
        <end position="64"/>
    </location>
</feature>
<sequence length="854" mass="94821">MLVYSSPNQPIKKKKSTKPQLVSIPVDNTAAYSVGFRLVAGVRAMRVLVGLGLAAMLYFLVWFIDPEHIGYAPLFWLLAVSLGFKMLRMLHEWAHYVQVQEPVAPAPEWVSLRTVDVLTTACPGEPHDMIVRTLESMQALTYPHTSYLCDEGNDPLLRRECERLGVIHVTRQEKTNAKAGNINNALRQATGELCVVLDPDHVLAPDFLDQVIPFFEDEKIGFVQVVQAYGNQEESLVAQGAAEQTYHFYGPLMMGMNGYGTVQAIGANCTFRREALDSIGGHAAGLTEDMHTAMRLHAEGWKSVYVPKVLSRGLVPSSLGAFYAQQLKWARGAFDLLLRVYPKLWSRFTWPQRLHYLTLPLYFFSGVVTLIDIAVPIASLLLAKFPWYVPLQEFAIHMIPLWGISLLIRCYAQQWLREPHERGLHLVGGFLRVGTWWVYTLGFVYALFQVRVPYIPTPKDEGRLPNEWRVSLPNLLAAVLLLGACKVGRMQSLTTYTHLMVALSLLLAAILLAAAVMGQHDALRNFVRDMASAPYRPLVLWLNRQYAAIARIVGGGLRQSAVGLSLGVGGTVALLQLLMLTDVIKPITQIAWAKSGGLAVHTGLDLAPNAPAAVATGSVLSTYKGNDIKPFVVDASSLLHGPPEALRQLRANEVPLLTWPVPAQAYSVKQWQYIARQFKRGATRPIMLRPLFATKSPVDYRRAWRDMITAFGAENVHNIVWLWTPPRLDAVADYCPGGAYFDWMVADHPTGEEGSDEYSSMRLQAAQQFELHRKPVLLLATLPANAPGPNVLARRVASQYPEIRAVVYDSYAPVNITSLPLHHSVGQDLRSNFPLSQSTEPATDVQVTLINPKG</sequence>
<evidence type="ECO:0000256" key="2">
    <source>
        <dbReference type="ARBA" id="ARBA00022676"/>
    </source>
</evidence>
<keyword evidence="6 7" id="KW-0472">Membrane</keyword>
<dbReference type="Gene3D" id="3.90.550.10">
    <property type="entry name" value="Spore Coat Polysaccharide Biosynthesis Protein SpsA, Chain A"/>
    <property type="match status" value="1"/>
</dbReference>
<evidence type="ECO:0000256" key="3">
    <source>
        <dbReference type="ARBA" id="ARBA00022679"/>
    </source>
</evidence>
<evidence type="ECO:0000313" key="8">
    <source>
        <dbReference type="EMBL" id="SFP84433.1"/>
    </source>
</evidence>
<keyword evidence="3" id="KW-0808">Transferase</keyword>
<evidence type="ECO:0000256" key="6">
    <source>
        <dbReference type="ARBA" id="ARBA00023136"/>
    </source>
</evidence>
<dbReference type="PANTHER" id="PTHR43867:SF2">
    <property type="entry name" value="CELLULOSE SYNTHASE CATALYTIC SUBUNIT A [UDP-FORMING]"/>
    <property type="match status" value="1"/>
</dbReference>
<feature type="transmembrane region" description="Helical" evidence="7">
    <location>
        <begin position="468"/>
        <end position="487"/>
    </location>
</feature>
<dbReference type="SUPFAM" id="SSF53448">
    <property type="entry name" value="Nucleotide-diphospho-sugar transferases"/>
    <property type="match status" value="1"/>
</dbReference>
<dbReference type="SUPFAM" id="SSF51445">
    <property type="entry name" value="(Trans)glycosidases"/>
    <property type="match status" value="1"/>
</dbReference>
<evidence type="ECO:0000256" key="7">
    <source>
        <dbReference type="SAM" id="Phobius"/>
    </source>
</evidence>